<dbReference type="EMBL" id="CM001487">
    <property type="protein sequence ID" value="EIM57521.1"/>
    <property type="molecule type" value="Genomic_DNA"/>
</dbReference>
<dbReference type="InterPro" id="IPR023582">
    <property type="entry name" value="Impact"/>
</dbReference>
<evidence type="ECO:0000313" key="5">
    <source>
        <dbReference type="Proteomes" id="UP000005753"/>
    </source>
</evidence>
<dbReference type="InterPro" id="IPR015796">
    <property type="entry name" value="Impact_YigZ-like"/>
</dbReference>
<dbReference type="PANTHER" id="PTHR16301">
    <property type="entry name" value="IMPACT-RELATED"/>
    <property type="match status" value="1"/>
</dbReference>
<dbReference type="Pfam" id="PF01205">
    <property type="entry name" value="Impact_N"/>
    <property type="match status" value="1"/>
</dbReference>
<dbReference type="GO" id="GO:0005737">
    <property type="term" value="C:cytoplasm"/>
    <property type="evidence" value="ECO:0007669"/>
    <property type="project" value="TreeGrafter"/>
</dbReference>
<reference evidence="4 5" key="1">
    <citation type="submission" date="2010-08" db="EMBL/GenBank/DDBJ databases">
        <authorList>
            <consortium name="US DOE Joint Genome Institute (JGI-PGF)"/>
            <person name="Lucas S."/>
            <person name="Copeland A."/>
            <person name="Lapidus A."/>
            <person name="Cheng J.-F."/>
            <person name="Bruce D."/>
            <person name="Goodwin L."/>
            <person name="Pitluck S."/>
            <person name="Land M.L."/>
            <person name="Hauser L."/>
            <person name="Chang Y.-J."/>
            <person name="Anderson I.J."/>
            <person name="Johnson E."/>
            <person name="Mulhopadhyay B."/>
            <person name="Kyrpides N."/>
            <person name="Woyke T.J."/>
        </authorList>
    </citation>
    <scope>NUCLEOTIDE SEQUENCE [LARGE SCALE GENOMIC DNA]</scope>
    <source>
        <strain evidence="4 5">6</strain>
    </source>
</reference>
<dbReference type="InterPro" id="IPR020569">
    <property type="entry name" value="UPF0029_Impact_CS"/>
</dbReference>
<dbReference type="STRING" id="633697.EubceDRAFT1_1744"/>
<evidence type="ECO:0000259" key="2">
    <source>
        <dbReference type="Pfam" id="PF01205"/>
    </source>
</evidence>
<dbReference type="InterPro" id="IPR020568">
    <property type="entry name" value="Ribosomal_Su5_D2-typ_SF"/>
</dbReference>
<dbReference type="eggNOG" id="COG1739">
    <property type="taxonomic scope" value="Bacteria"/>
</dbReference>
<feature type="domain" description="Impact N-terminal" evidence="2">
    <location>
        <begin position="25"/>
        <end position="129"/>
    </location>
</feature>
<gene>
    <name evidence="4" type="ORF">EubceDRAFT1_1744</name>
</gene>
<keyword evidence="5" id="KW-1185">Reference proteome</keyword>
<dbReference type="Pfam" id="PF09186">
    <property type="entry name" value="DUF1949"/>
    <property type="match status" value="1"/>
</dbReference>
<dbReference type="InterPro" id="IPR035647">
    <property type="entry name" value="EFG_III/V"/>
</dbReference>
<dbReference type="Gene3D" id="3.30.230.30">
    <property type="entry name" value="Impact, N-terminal domain"/>
    <property type="match status" value="1"/>
</dbReference>
<dbReference type="Proteomes" id="UP000005753">
    <property type="component" value="Chromosome"/>
</dbReference>
<dbReference type="NCBIfam" id="TIGR00257">
    <property type="entry name" value="IMPACT_YIGZ"/>
    <property type="match status" value="1"/>
</dbReference>
<comment type="similarity">
    <text evidence="1">Belongs to the IMPACT family.</text>
</comment>
<accession>I5AUP8</accession>
<dbReference type="PROSITE" id="PS00910">
    <property type="entry name" value="UPF0029"/>
    <property type="match status" value="1"/>
</dbReference>
<dbReference type="AlphaFoldDB" id="I5AUP8"/>
<evidence type="ECO:0000256" key="1">
    <source>
        <dbReference type="ARBA" id="ARBA00007665"/>
    </source>
</evidence>
<feature type="domain" description="UPF0029" evidence="3">
    <location>
        <begin position="148"/>
        <end position="201"/>
    </location>
</feature>
<sequence length="221" mass="24278">MGQEQNMPPSYRTVYTGGEGKYEEKKSVFIATVRHVETEEEAVAFIDEMKKKYWDARHNCSAYVLGSRSEQMRASDDGEPQGTAGRPILDVLIGASLTNAAVVVTRYFGGVLLGTGGLVRAYTQAARDGIDNSVLTEKIYGTILEIGAEYTDVGKLQYLLAQQSVPVLSSEYLDKVSMRVILPAQDADRLIRDLTEATAGRADIKKADSTYYCEVDGEIIM</sequence>
<proteinExistence type="inferred from homology"/>
<dbReference type="SUPFAM" id="SSF54211">
    <property type="entry name" value="Ribosomal protein S5 domain 2-like"/>
    <property type="match status" value="1"/>
</dbReference>
<organism evidence="4 5">
    <name type="scientific">Eubacterium cellulosolvens (strain ATCC 43171 / JCM 9499 / 6)</name>
    <name type="common">Cillobacterium cellulosolvens</name>
    <dbReference type="NCBI Taxonomy" id="633697"/>
    <lineage>
        <taxon>Bacteria</taxon>
        <taxon>Bacillati</taxon>
        <taxon>Bacillota</taxon>
        <taxon>Clostridia</taxon>
        <taxon>Eubacteriales</taxon>
        <taxon>Eubacteriaceae</taxon>
        <taxon>Eubacterium</taxon>
    </lineage>
</organism>
<dbReference type="InterPro" id="IPR001498">
    <property type="entry name" value="Impact_N"/>
</dbReference>
<dbReference type="Gene3D" id="3.30.70.240">
    <property type="match status" value="1"/>
</dbReference>
<protein>
    <submittedName>
        <fullName evidence="4">Uncharacterized protein, YigZ family</fullName>
    </submittedName>
</protein>
<dbReference type="SUPFAM" id="SSF54980">
    <property type="entry name" value="EF-G C-terminal domain-like"/>
    <property type="match status" value="1"/>
</dbReference>
<dbReference type="GO" id="GO:0006446">
    <property type="term" value="P:regulation of translational initiation"/>
    <property type="evidence" value="ECO:0007669"/>
    <property type="project" value="TreeGrafter"/>
</dbReference>
<dbReference type="HOGENOM" id="CLU_083552_2_1_9"/>
<reference evidence="4 5" key="2">
    <citation type="submission" date="2012-02" db="EMBL/GenBank/DDBJ databases">
        <title>Improved High-Quality Draft sequence of Eubacterium cellulosolvens 6.</title>
        <authorList>
            <consortium name="US DOE Joint Genome Institute"/>
            <person name="Lucas S."/>
            <person name="Han J."/>
            <person name="Lapidus A."/>
            <person name="Cheng J.-F."/>
            <person name="Goodwin L."/>
            <person name="Pitluck S."/>
            <person name="Peters L."/>
            <person name="Mikhailova N."/>
            <person name="Gu W."/>
            <person name="Detter J.C."/>
            <person name="Han C."/>
            <person name="Tapia R."/>
            <person name="Land M."/>
            <person name="Hauser L."/>
            <person name="Kyrpides N."/>
            <person name="Ivanova N."/>
            <person name="Pagani I."/>
            <person name="Johnson E."/>
            <person name="Mukhopadhyay B."/>
            <person name="Anderson I."/>
            <person name="Woyke T."/>
        </authorList>
    </citation>
    <scope>NUCLEOTIDE SEQUENCE [LARGE SCALE GENOMIC DNA]</scope>
    <source>
        <strain evidence="4 5">6</strain>
    </source>
</reference>
<dbReference type="InterPro" id="IPR015269">
    <property type="entry name" value="UPF0029_Impact_C"/>
</dbReference>
<evidence type="ECO:0000313" key="4">
    <source>
        <dbReference type="EMBL" id="EIM57521.1"/>
    </source>
</evidence>
<evidence type="ECO:0000259" key="3">
    <source>
        <dbReference type="Pfam" id="PF09186"/>
    </source>
</evidence>
<dbReference type="InterPro" id="IPR036956">
    <property type="entry name" value="Impact_N_sf"/>
</dbReference>
<dbReference type="PANTHER" id="PTHR16301:SF20">
    <property type="entry name" value="IMPACT FAMILY MEMBER YIGZ"/>
    <property type="match status" value="1"/>
</dbReference>
<name>I5AUP8_EUBC6</name>